<sequence length="115" mass="12914">MGGQMRISTNAAIFTAVVTLWLGAFGFLYLGDWSPAPGNMGLLDQQVALRWVHKHISSFGGDPSKVTLSRSDERLGLHLDGNIWHNEYYTDIKDTRTSREHSLRQRSNQSTTHVS</sequence>
<evidence type="ECO:0000256" key="3">
    <source>
        <dbReference type="ARBA" id="ARBA00022801"/>
    </source>
</evidence>
<keyword evidence="8" id="KW-1185">Reference proteome</keyword>
<keyword evidence="5" id="KW-0812">Transmembrane</keyword>
<organism evidence="7 8">
    <name type="scientific">Necator americanus</name>
    <name type="common">Human hookworm</name>
    <dbReference type="NCBI Taxonomy" id="51031"/>
    <lineage>
        <taxon>Eukaryota</taxon>
        <taxon>Metazoa</taxon>
        <taxon>Ecdysozoa</taxon>
        <taxon>Nematoda</taxon>
        <taxon>Chromadorea</taxon>
        <taxon>Rhabditida</taxon>
        <taxon>Rhabditina</taxon>
        <taxon>Rhabditomorpha</taxon>
        <taxon>Strongyloidea</taxon>
        <taxon>Ancylostomatidae</taxon>
        <taxon>Bunostominae</taxon>
        <taxon>Necator</taxon>
    </lineage>
</organism>
<dbReference type="InterPro" id="IPR002018">
    <property type="entry name" value="CarbesteraseB"/>
</dbReference>
<evidence type="ECO:0000256" key="1">
    <source>
        <dbReference type="ARBA" id="ARBA00005964"/>
    </source>
</evidence>
<evidence type="ECO:0000256" key="2">
    <source>
        <dbReference type="ARBA" id="ARBA00022487"/>
    </source>
</evidence>
<evidence type="ECO:0000259" key="6">
    <source>
        <dbReference type="Pfam" id="PF00135"/>
    </source>
</evidence>
<dbReference type="PANTHER" id="PTHR43918:SF15">
    <property type="entry name" value="CARBOXYLIC ESTER HYDROLASE"/>
    <property type="match status" value="1"/>
</dbReference>
<dbReference type="InterPro" id="IPR050654">
    <property type="entry name" value="AChE-related_enzymes"/>
</dbReference>
<evidence type="ECO:0000313" key="7">
    <source>
        <dbReference type="EMBL" id="KAK6731534.1"/>
    </source>
</evidence>
<reference evidence="7 8" key="1">
    <citation type="submission" date="2023-08" db="EMBL/GenBank/DDBJ databases">
        <title>A Necator americanus chromosomal reference genome.</title>
        <authorList>
            <person name="Ilik V."/>
            <person name="Petrzelkova K.J."/>
            <person name="Pardy F."/>
            <person name="Fuh T."/>
            <person name="Niatou-Singa F.S."/>
            <person name="Gouil Q."/>
            <person name="Baker L."/>
            <person name="Ritchie M.E."/>
            <person name="Jex A.R."/>
            <person name="Gazzola D."/>
            <person name="Li H."/>
            <person name="Toshio Fujiwara R."/>
            <person name="Zhan B."/>
            <person name="Aroian R.V."/>
            <person name="Pafco B."/>
            <person name="Schwarz E.M."/>
        </authorList>
    </citation>
    <scope>NUCLEOTIDE SEQUENCE [LARGE SCALE GENOMIC DNA]</scope>
    <source>
        <strain evidence="7 8">Aroian</strain>
        <tissue evidence="7">Whole animal</tissue>
    </source>
</reference>
<feature type="transmembrane region" description="Helical" evidence="5">
    <location>
        <begin position="12"/>
        <end position="30"/>
    </location>
</feature>
<gene>
    <name evidence="7" type="primary">Necator_chrI.g3911</name>
    <name evidence="7" type="ORF">RB195_007782</name>
</gene>
<accession>A0ABR1C1K5</accession>
<dbReference type="Pfam" id="PF00135">
    <property type="entry name" value="COesterase"/>
    <property type="match status" value="1"/>
</dbReference>
<dbReference type="Proteomes" id="UP001303046">
    <property type="component" value="Unassembled WGS sequence"/>
</dbReference>
<keyword evidence="5" id="KW-1133">Transmembrane helix</keyword>
<dbReference type="InterPro" id="IPR029058">
    <property type="entry name" value="AB_hydrolase_fold"/>
</dbReference>
<evidence type="ECO:0000256" key="4">
    <source>
        <dbReference type="SAM" id="MobiDB-lite"/>
    </source>
</evidence>
<keyword evidence="5" id="KW-0472">Membrane</keyword>
<feature type="compositionally biased region" description="Polar residues" evidence="4">
    <location>
        <begin position="105"/>
        <end position="115"/>
    </location>
</feature>
<comment type="caution">
    <text evidence="7">The sequence shown here is derived from an EMBL/GenBank/DDBJ whole genome shotgun (WGS) entry which is preliminary data.</text>
</comment>
<evidence type="ECO:0000256" key="5">
    <source>
        <dbReference type="SAM" id="Phobius"/>
    </source>
</evidence>
<name>A0ABR1C1K5_NECAM</name>
<feature type="region of interest" description="Disordered" evidence="4">
    <location>
        <begin position="95"/>
        <end position="115"/>
    </location>
</feature>
<dbReference type="PANTHER" id="PTHR43918">
    <property type="entry name" value="ACETYLCHOLINESTERASE"/>
    <property type="match status" value="1"/>
</dbReference>
<keyword evidence="2" id="KW-0719">Serine esterase</keyword>
<dbReference type="SUPFAM" id="SSF53474">
    <property type="entry name" value="alpha/beta-Hydrolases"/>
    <property type="match status" value="1"/>
</dbReference>
<dbReference type="Gene3D" id="3.40.50.1820">
    <property type="entry name" value="alpha/beta hydrolase"/>
    <property type="match status" value="1"/>
</dbReference>
<dbReference type="EMBL" id="JAVFWL010000001">
    <property type="protein sequence ID" value="KAK6731534.1"/>
    <property type="molecule type" value="Genomic_DNA"/>
</dbReference>
<keyword evidence="3" id="KW-0378">Hydrolase</keyword>
<evidence type="ECO:0000313" key="8">
    <source>
        <dbReference type="Proteomes" id="UP001303046"/>
    </source>
</evidence>
<feature type="domain" description="Carboxylesterase type B" evidence="6">
    <location>
        <begin position="22"/>
        <end position="68"/>
    </location>
</feature>
<protein>
    <recommendedName>
        <fullName evidence="6">Carboxylesterase type B domain-containing protein</fullName>
    </recommendedName>
</protein>
<comment type="similarity">
    <text evidence="1">Belongs to the type-B carboxylesterase/lipase family.</text>
</comment>
<proteinExistence type="inferred from homology"/>